<dbReference type="Pfam" id="PF09819">
    <property type="entry name" value="ABC_cobalt"/>
    <property type="match status" value="1"/>
</dbReference>
<proteinExistence type="predicted"/>
<feature type="region of interest" description="Disordered" evidence="1">
    <location>
        <begin position="225"/>
        <end position="247"/>
    </location>
</feature>
<dbReference type="RefSeq" id="WP_141372682.1">
    <property type="nucleotide sequence ID" value="NZ_BJLR01000030.1"/>
</dbReference>
<feature type="transmembrane region" description="Helical" evidence="2">
    <location>
        <begin position="44"/>
        <end position="66"/>
    </location>
</feature>
<feature type="transmembrane region" description="Helical" evidence="2">
    <location>
        <begin position="152"/>
        <end position="176"/>
    </location>
</feature>
<dbReference type="AlphaFoldDB" id="A0A4Y3KYW0"/>
<feature type="region of interest" description="Disordered" evidence="1">
    <location>
        <begin position="1"/>
        <end position="32"/>
    </location>
</feature>
<dbReference type="InterPro" id="IPR017195">
    <property type="entry name" value="ABC_thiamin-permease_prd"/>
</dbReference>
<organism evidence="3 4">
    <name type="scientific">Cellulomonas cellasea</name>
    <dbReference type="NCBI Taxonomy" id="43670"/>
    <lineage>
        <taxon>Bacteria</taxon>
        <taxon>Bacillati</taxon>
        <taxon>Actinomycetota</taxon>
        <taxon>Actinomycetes</taxon>
        <taxon>Micrococcales</taxon>
        <taxon>Cellulomonadaceae</taxon>
        <taxon>Cellulomonas</taxon>
    </lineage>
</organism>
<keyword evidence="2" id="KW-0812">Transmembrane</keyword>
<evidence type="ECO:0000256" key="2">
    <source>
        <dbReference type="SAM" id="Phobius"/>
    </source>
</evidence>
<evidence type="ECO:0000313" key="4">
    <source>
        <dbReference type="Proteomes" id="UP000317046"/>
    </source>
</evidence>
<evidence type="ECO:0000256" key="1">
    <source>
        <dbReference type="SAM" id="MobiDB-lite"/>
    </source>
</evidence>
<protein>
    <submittedName>
        <fullName evidence="3">Thiamine ABC transporter permease</fullName>
    </submittedName>
</protein>
<gene>
    <name evidence="3" type="ORF">CCE01nite_32710</name>
</gene>
<accession>A0A4Y3KYW0</accession>
<keyword evidence="2" id="KW-0472">Membrane</keyword>
<feature type="compositionally biased region" description="Low complexity" evidence="1">
    <location>
        <begin position="235"/>
        <end position="247"/>
    </location>
</feature>
<comment type="caution">
    <text evidence="3">The sequence shown here is derived from an EMBL/GenBank/DDBJ whole genome shotgun (WGS) entry which is preliminary data.</text>
</comment>
<keyword evidence="2" id="KW-1133">Transmembrane helix</keyword>
<sequence length="247" mass="25127">MSAPAAPTGSGATGPAPTGPTTAGPATAGPTTAQRRRGLTLQELVLVAALGVVFGFLYWALVQAWAWLQLAMGPLGDLAQHVLIGGWMVVAPLALYIVRKPGVGIVAELLAATIEVVFIGSPVGPMLLLVGFVQGAGAELAFTATRYRRYGWGVFVASGVTAALASLALGTVRFGWLTQDWFAYRVGLELVSGIVLSGILAKVLGDALLRTGVLDNHAIGRAARAARRGDGGDPGAAPAPAPQQAGA</sequence>
<dbReference type="Proteomes" id="UP000317046">
    <property type="component" value="Unassembled WGS sequence"/>
</dbReference>
<name>A0A4Y3KYW0_9CELL</name>
<feature type="transmembrane region" description="Helical" evidence="2">
    <location>
        <begin position="182"/>
        <end position="201"/>
    </location>
</feature>
<dbReference type="EMBL" id="BJLR01000030">
    <property type="protein sequence ID" value="GEA89322.1"/>
    <property type="molecule type" value="Genomic_DNA"/>
</dbReference>
<keyword evidence="4" id="KW-1185">Reference proteome</keyword>
<reference evidence="3" key="1">
    <citation type="submission" date="2019-06" db="EMBL/GenBank/DDBJ databases">
        <title>Whole genome shotgun sequence of Cellulomonas cellasea NBRC 3753.</title>
        <authorList>
            <person name="Hosoyama A."/>
            <person name="Uohara A."/>
            <person name="Ohji S."/>
            <person name="Ichikawa N."/>
        </authorList>
    </citation>
    <scope>NUCLEOTIDE SEQUENCE [LARGE SCALE GENOMIC DNA]</scope>
    <source>
        <strain evidence="3">NBRC 3753</strain>
    </source>
</reference>
<evidence type="ECO:0000313" key="3">
    <source>
        <dbReference type="EMBL" id="GEA89322.1"/>
    </source>
</evidence>
<feature type="transmembrane region" description="Helical" evidence="2">
    <location>
        <begin position="78"/>
        <end position="98"/>
    </location>
</feature>